<gene>
    <name evidence="3" type="ORF">RND81_09G175900</name>
</gene>
<comment type="caution">
    <text evidence="3">The sequence shown here is derived from an EMBL/GenBank/DDBJ whole genome shotgun (WGS) entry which is preliminary data.</text>
</comment>
<evidence type="ECO:0000313" key="3">
    <source>
        <dbReference type="EMBL" id="KAK9691099.1"/>
    </source>
</evidence>
<reference evidence="3" key="1">
    <citation type="submission" date="2024-03" db="EMBL/GenBank/DDBJ databases">
        <title>WGS assembly of Saponaria officinalis var. Norfolk2.</title>
        <authorList>
            <person name="Jenkins J."/>
            <person name="Shu S."/>
            <person name="Grimwood J."/>
            <person name="Barry K."/>
            <person name="Goodstein D."/>
            <person name="Schmutz J."/>
            <person name="Leebens-Mack J."/>
            <person name="Osbourn A."/>
        </authorList>
    </citation>
    <scope>NUCLEOTIDE SEQUENCE [LARGE SCALE GENOMIC DNA]</scope>
    <source>
        <strain evidence="3">JIC</strain>
    </source>
</reference>
<feature type="compositionally biased region" description="Basic and acidic residues" evidence="1">
    <location>
        <begin position="1"/>
        <end position="20"/>
    </location>
</feature>
<protein>
    <recommendedName>
        <fullName evidence="2">DUF7086 domain-containing protein</fullName>
    </recommendedName>
</protein>
<dbReference type="Proteomes" id="UP001443914">
    <property type="component" value="Unassembled WGS sequence"/>
</dbReference>
<dbReference type="Pfam" id="PF23324">
    <property type="entry name" value="DUF7086"/>
    <property type="match status" value="1"/>
</dbReference>
<organism evidence="3 4">
    <name type="scientific">Saponaria officinalis</name>
    <name type="common">Common soapwort</name>
    <name type="synonym">Lychnis saponaria</name>
    <dbReference type="NCBI Taxonomy" id="3572"/>
    <lineage>
        <taxon>Eukaryota</taxon>
        <taxon>Viridiplantae</taxon>
        <taxon>Streptophyta</taxon>
        <taxon>Embryophyta</taxon>
        <taxon>Tracheophyta</taxon>
        <taxon>Spermatophyta</taxon>
        <taxon>Magnoliopsida</taxon>
        <taxon>eudicotyledons</taxon>
        <taxon>Gunneridae</taxon>
        <taxon>Pentapetalae</taxon>
        <taxon>Caryophyllales</taxon>
        <taxon>Caryophyllaceae</taxon>
        <taxon>Caryophylleae</taxon>
        <taxon>Saponaria</taxon>
    </lineage>
</organism>
<dbReference type="EMBL" id="JBDFQZ010000009">
    <property type="protein sequence ID" value="KAK9691099.1"/>
    <property type="molecule type" value="Genomic_DNA"/>
</dbReference>
<evidence type="ECO:0000259" key="2">
    <source>
        <dbReference type="Pfam" id="PF23324"/>
    </source>
</evidence>
<evidence type="ECO:0000256" key="1">
    <source>
        <dbReference type="SAM" id="MobiDB-lite"/>
    </source>
</evidence>
<feature type="domain" description="DUF7086" evidence="2">
    <location>
        <begin position="95"/>
        <end position="229"/>
    </location>
</feature>
<keyword evidence="4" id="KW-1185">Reference proteome</keyword>
<dbReference type="PANTHER" id="PTHR34272">
    <property type="entry name" value="EXPRESSED PROTEIN"/>
    <property type="match status" value="1"/>
</dbReference>
<dbReference type="PANTHER" id="PTHR34272:SF1">
    <property type="entry name" value="EXPRESSED PROTEIN"/>
    <property type="match status" value="1"/>
</dbReference>
<accession>A0AAW1IM34</accession>
<dbReference type="AlphaFoldDB" id="A0AAW1IM34"/>
<name>A0AAW1IM34_SAPOF</name>
<feature type="region of interest" description="Disordered" evidence="1">
    <location>
        <begin position="1"/>
        <end position="80"/>
    </location>
</feature>
<sequence>METKKIVGKRKTQEIPHEMLENPTKFLHQQQDDEVVDNGELNLSLSSPQPQPKPRRASTPRSRSSTEGGRAIIKTDPITPPFQWATNRRATVHSMEYLVSQGINTITGNVQCKKCDEKFEMELNVVEKFRELVAFIINEGDMRHRAPEKWMESTNLKGKCGNCGVGDNCKPLIEEKKRNINWLFLVLGQVLGCCTLEQLRWFCKYTNNHRTGAKDRVVFLCYFTLCKQLDPNGRFDI</sequence>
<evidence type="ECO:0000313" key="4">
    <source>
        <dbReference type="Proteomes" id="UP001443914"/>
    </source>
</evidence>
<proteinExistence type="predicted"/>
<dbReference type="InterPro" id="IPR055513">
    <property type="entry name" value="DUF7086"/>
</dbReference>